<evidence type="ECO:0000256" key="1">
    <source>
        <dbReference type="ARBA" id="ARBA00004123"/>
    </source>
</evidence>
<proteinExistence type="predicted"/>
<feature type="region of interest" description="Disordered" evidence="6">
    <location>
        <begin position="302"/>
        <end position="326"/>
    </location>
</feature>
<feature type="domain" description="TCP" evidence="7">
    <location>
        <begin position="44"/>
        <end position="102"/>
    </location>
</feature>
<dbReference type="PROSITE" id="PS51369">
    <property type="entry name" value="TCP"/>
    <property type="match status" value="1"/>
</dbReference>
<dbReference type="GO" id="GO:0005634">
    <property type="term" value="C:nucleus"/>
    <property type="evidence" value="ECO:0007669"/>
    <property type="project" value="UniProtKB-SubCell"/>
</dbReference>
<sequence length="326" mass="36592">MIRKENTTCDDHANIFKPSSSTSSKTWSRSNDPRIVRVSRTFGGKDRHSKVFTVKGLRDRRIRLSVPTAVLLYDLQERLGLNQPSKVVDWLLKAAKDDIDELPPLQIPPGSSCHNFHQILNSNSHQDFRSQHDKRALLTIGGGISWLNHDQLKNPRSNFLWGSSKDAGLGEARDNEPKQGNLHEEQGAYVPANNFLTGSNIGSSFLNIPAAVPYNSFLKWDPSNLTLSQYPPRNHTLSEDLHNLNLVQLPYSTLSVPFGSQQVLVYQPAGISHSSFPSHVSATDTEFAPKDQTFQDLQLSNSSNILQSQNSSRNERNKLDMEFHLQ</sequence>
<evidence type="ECO:0000256" key="2">
    <source>
        <dbReference type="ARBA" id="ARBA00023015"/>
    </source>
</evidence>
<dbReference type="EMBL" id="KV012487">
    <property type="protein sequence ID" value="KZV25017.1"/>
    <property type="molecule type" value="Genomic_DNA"/>
</dbReference>
<dbReference type="InterPro" id="IPR017887">
    <property type="entry name" value="TF_TCP_subgr"/>
</dbReference>
<evidence type="ECO:0000256" key="4">
    <source>
        <dbReference type="ARBA" id="ARBA00023163"/>
    </source>
</evidence>
<evidence type="ECO:0000256" key="6">
    <source>
        <dbReference type="SAM" id="MobiDB-lite"/>
    </source>
</evidence>
<keyword evidence="5" id="KW-0539">Nucleus</keyword>
<name>A0A2Z7B0H8_9LAMI</name>
<evidence type="ECO:0000256" key="3">
    <source>
        <dbReference type="ARBA" id="ARBA00023125"/>
    </source>
</evidence>
<accession>A0A2Z7B0H8</accession>
<keyword evidence="2" id="KW-0805">Transcription regulation</keyword>
<keyword evidence="3" id="KW-0238">DNA-binding</keyword>
<evidence type="ECO:0000313" key="8">
    <source>
        <dbReference type="EMBL" id="KZV25017.1"/>
    </source>
</evidence>
<dbReference type="Pfam" id="PF03634">
    <property type="entry name" value="TCP"/>
    <property type="match status" value="1"/>
</dbReference>
<dbReference type="GO" id="GO:0003700">
    <property type="term" value="F:DNA-binding transcription factor activity"/>
    <property type="evidence" value="ECO:0007669"/>
    <property type="project" value="InterPro"/>
</dbReference>
<dbReference type="OrthoDB" id="1889307at2759"/>
<protein>
    <recommendedName>
        <fullName evidence="7">TCP domain-containing protein</fullName>
    </recommendedName>
</protein>
<evidence type="ECO:0000256" key="5">
    <source>
        <dbReference type="ARBA" id="ARBA00023242"/>
    </source>
</evidence>
<keyword evidence="9" id="KW-1185">Reference proteome</keyword>
<dbReference type="GO" id="GO:0043565">
    <property type="term" value="F:sequence-specific DNA binding"/>
    <property type="evidence" value="ECO:0007669"/>
    <property type="project" value="TreeGrafter"/>
</dbReference>
<dbReference type="InterPro" id="IPR005333">
    <property type="entry name" value="Transcription_factor_TCP"/>
</dbReference>
<keyword evidence="4" id="KW-0804">Transcription</keyword>
<gene>
    <name evidence="8" type="ORF">F511_01987</name>
</gene>
<feature type="compositionally biased region" description="Low complexity" evidence="6">
    <location>
        <begin position="19"/>
        <end position="29"/>
    </location>
</feature>
<reference evidence="8 9" key="1">
    <citation type="journal article" date="2015" name="Proc. Natl. Acad. Sci. U.S.A.">
        <title>The resurrection genome of Boea hygrometrica: A blueprint for survival of dehydration.</title>
        <authorList>
            <person name="Xiao L."/>
            <person name="Yang G."/>
            <person name="Zhang L."/>
            <person name="Yang X."/>
            <person name="Zhao S."/>
            <person name="Ji Z."/>
            <person name="Zhou Q."/>
            <person name="Hu M."/>
            <person name="Wang Y."/>
            <person name="Chen M."/>
            <person name="Xu Y."/>
            <person name="Jin H."/>
            <person name="Xiao X."/>
            <person name="Hu G."/>
            <person name="Bao F."/>
            <person name="Hu Y."/>
            <person name="Wan P."/>
            <person name="Li L."/>
            <person name="Deng X."/>
            <person name="Kuang T."/>
            <person name="Xiang C."/>
            <person name="Zhu J.K."/>
            <person name="Oliver M.J."/>
            <person name="He Y."/>
        </authorList>
    </citation>
    <scope>NUCLEOTIDE SEQUENCE [LARGE SCALE GENOMIC DNA]</scope>
    <source>
        <strain evidence="9">cv. XS01</strain>
    </source>
</reference>
<organism evidence="8 9">
    <name type="scientific">Dorcoceras hygrometricum</name>
    <dbReference type="NCBI Taxonomy" id="472368"/>
    <lineage>
        <taxon>Eukaryota</taxon>
        <taxon>Viridiplantae</taxon>
        <taxon>Streptophyta</taxon>
        <taxon>Embryophyta</taxon>
        <taxon>Tracheophyta</taxon>
        <taxon>Spermatophyta</taxon>
        <taxon>Magnoliopsida</taxon>
        <taxon>eudicotyledons</taxon>
        <taxon>Gunneridae</taxon>
        <taxon>Pentapetalae</taxon>
        <taxon>asterids</taxon>
        <taxon>lamiids</taxon>
        <taxon>Lamiales</taxon>
        <taxon>Gesneriaceae</taxon>
        <taxon>Didymocarpoideae</taxon>
        <taxon>Trichosporeae</taxon>
        <taxon>Loxocarpinae</taxon>
        <taxon>Dorcoceras</taxon>
    </lineage>
</organism>
<feature type="compositionally biased region" description="Basic and acidic residues" evidence="6">
    <location>
        <begin position="313"/>
        <end position="326"/>
    </location>
</feature>
<evidence type="ECO:0000313" key="9">
    <source>
        <dbReference type="Proteomes" id="UP000250235"/>
    </source>
</evidence>
<feature type="compositionally biased region" description="Low complexity" evidence="6">
    <location>
        <begin position="302"/>
        <end position="312"/>
    </location>
</feature>
<dbReference type="PANTHER" id="PTHR31072">
    <property type="entry name" value="TRANSCRIPTION FACTOR TCP4-RELATED"/>
    <property type="match status" value="1"/>
</dbReference>
<dbReference type="AlphaFoldDB" id="A0A2Z7B0H8"/>
<feature type="compositionally biased region" description="Basic and acidic residues" evidence="6">
    <location>
        <begin position="1"/>
        <end position="14"/>
    </location>
</feature>
<dbReference type="PANTHER" id="PTHR31072:SF147">
    <property type="entry name" value="TRANSCRIPTION FACTOR TCP13"/>
    <property type="match status" value="1"/>
</dbReference>
<evidence type="ECO:0000259" key="7">
    <source>
        <dbReference type="PROSITE" id="PS51369"/>
    </source>
</evidence>
<comment type="subcellular location">
    <subcellularLocation>
        <location evidence="1">Nucleus</location>
    </subcellularLocation>
</comment>
<feature type="region of interest" description="Disordered" evidence="6">
    <location>
        <begin position="1"/>
        <end position="29"/>
    </location>
</feature>
<dbReference type="Proteomes" id="UP000250235">
    <property type="component" value="Unassembled WGS sequence"/>
</dbReference>